<feature type="region of interest" description="Disordered" evidence="1">
    <location>
        <begin position="295"/>
        <end position="321"/>
    </location>
</feature>
<dbReference type="VEuPathDB" id="FungiDB:PCH_Pc12g09840"/>
<sequence length="553" mass="60040">MAILSRHQRLSDSKASSPILDGFYQTSSACYHSASAMQGVIYSSRSIALLLRRSRRAICISVACFQSSRYSTVSTDCTDETISLPIGNNGAISLKITRPSVLSRSHQGLSAEGPNVILYLPPGPLLQESGMSASPKHENIEVDHQRTGDTNTLASAAGSPQHVLASTASALVVTVNYRLGEIPTHISPSSDKGSICQEPIEAPDQTLGSNNSQLTSYKYPTPVHDTLAGFDWIQTHLRPSQLAIIGTHVGGSLSLMLSLTEAQSIRAVAAIDPICDWPGLDEYCARESTITPKTRADDNTIIPAKASKNKRQPRKKNAPPDLLPLLQARSRFFSTPERCFDSFASPILFLRSAGRDVPRTFPQYLTGPEYPVPVLKETRGTTAEQYAVSDGLIWDRDVYPETDTDVDGVDGIGATGTRRRKALSRWPPYGLDYGLSGKTWSGPGDGVGRLQMVLPWVRLFTSDGGAGLASGSLSSSAIEMKKTREWGKGSTVLARQADEMVSVMRRACFWGREKGFGERRVTLSQVRGNGDNVGEEVGDWFKNVFEGTLEDID</sequence>
<dbReference type="Gene3D" id="3.40.50.1820">
    <property type="entry name" value="alpha/beta hydrolase"/>
    <property type="match status" value="1"/>
</dbReference>
<proteinExistence type="predicted"/>
<dbReference type="InterPro" id="IPR029058">
    <property type="entry name" value="AB_hydrolase_fold"/>
</dbReference>
<dbReference type="GO" id="GO:0017000">
    <property type="term" value="P:antibiotic biosynthetic process"/>
    <property type="evidence" value="ECO:0007669"/>
    <property type="project" value="UniProtKB-ARBA"/>
</dbReference>
<reference evidence="2 3" key="1">
    <citation type="journal article" date="2008" name="Nat. Biotechnol.">
        <title>Genome sequencing and analysis of the filamentous fungus Penicillium chrysogenum.</title>
        <authorList>
            <person name="van den Berg M.A."/>
            <person name="Albang R."/>
            <person name="Albermann K."/>
            <person name="Badger J.H."/>
            <person name="Daran J.-M."/>
            <person name="Driessen A.J.M."/>
            <person name="Garcia-Estrada C."/>
            <person name="Fedorova N.D."/>
            <person name="Harris D.M."/>
            <person name="Heijne W.H.M."/>
            <person name="Joardar V.S."/>
            <person name="Kiel J.A.K.W."/>
            <person name="Kovalchuk A."/>
            <person name="Martin J.F."/>
            <person name="Nierman W.C."/>
            <person name="Nijland J.G."/>
            <person name="Pronk J.T."/>
            <person name="Roubos J.A."/>
            <person name="van der Klei I.J."/>
            <person name="van Peij N.N.M.E."/>
            <person name="Veenhuis M."/>
            <person name="von Doehren H."/>
            <person name="Wagner C."/>
            <person name="Wortman J.R."/>
            <person name="Bovenberg R.A.L."/>
        </authorList>
    </citation>
    <scope>NUCLEOTIDE SEQUENCE [LARGE SCALE GENOMIC DNA]</scope>
    <source>
        <strain evidence="3">ATCC 28089 / DSM 1075 / NRRL 1951 / Wisconsin 54-1255</strain>
    </source>
</reference>
<dbReference type="BioCyc" id="PCHR:PC12G09840-MONOMER"/>
<dbReference type="OMA" id="AAIDPIC"/>
<dbReference type="STRING" id="500485.B6GZZ3"/>
<dbReference type="EMBL" id="AM920427">
    <property type="protein sequence ID" value="CAP80611.1"/>
    <property type="molecule type" value="Genomic_DNA"/>
</dbReference>
<dbReference type="Proteomes" id="UP000000724">
    <property type="component" value="Contig Pc00c12"/>
</dbReference>
<evidence type="ECO:0000256" key="1">
    <source>
        <dbReference type="SAM" id="MobiDB-lite"/>
    </source>
</evidence>
<feature type="region of interest" description="Disordered" evidence="1">
    <location>
        <begin position="188"/>
        <end position="209"/>
    </location>
</feature>
<dbReference type="AlphaFoldDB" id="B6GZZ3"/>
<dbReference type="SUPFAM" id="SSF53474">
    <property type="entry name" value="alpha/beta-Hydrolases"/>
    <property type="match status" value="1"/>
</dbReference>
<accession>B6GZZ3</accession>
<keyword evidence="3" id="KW-1185">Reference proteome</keyword>
<dbReference type="GO" id="GO:0072330">
    <property type="term" value="P:monocarboxylic acid biosynthetic process"/>
    <property type="evidence" value="ECO:0007669"/>
    <property type="project" value="UniProtKB-ARBA"/>
</dbReference>
<evidence type="ECO:0000313" key="3">
    <source>
        <dbReference type="Proteomes" id="UP000000724"/>
    </source>
</evidence>
<evidence type="ECO:0000313" key="2">
    <source>
        <dbReference type="EMBL" id="CAP80611.1"/>
    </source>
</evidence>
<feature type="compositionally biased region" description="Basic residues" evidence="1">
    <location>
        <begin position="307"/>
        <end position="317"/>
    </location>
</feature>
<dbReference type="HOGENOM" id="CLU_021214_1_0_1"/>
<gene>
    <name evidence="2" type="ORF">Pc12g09840</name>
    <name evidence="2" type="ORF">PCH_Pc12g09840</name>
</gene>
<dbReference type="eggNOG" id="ENOG502ST7S">
    <property type="taxonomic scope" value="Eukaryota"/>
</dbReference>
<name>B6GZZ3_PENRW</name>
<organism evidence="2 3">
    <name type="scientific">Penicillium rubens (strain ATCC 28089 / DSM 1075 / NRRL 1951 / Wisconsin 54-1255)</name>
    <name type="common">Penicillium chrysogenum</name>
    <dbReference type="NCBI Taxonomy" id="500485"/>
    <lineage>
        <taxon>Eukaryota</taxon>
        <taxon>Fungi</taxon>
        <taxon>Dikarya</taxon>
        <taxon>Ascomycota</taxon>
        <taxon>Pezizomycotina</taxon>
        <taxon>Eurotiomycetes</taxon>
        <taxon>Eurotiomycetidae</taxon>
        <taxon>Eurotiales</taxon>
        <taxon>Aspergillaceae</taxon>
        <taxon>Penicillium</taxon>
        <taxon>Penicillium chrysogenum species complex</taxon>
    </lineage>
</organism>
<protein>
    <submittedName>
        <fullName evidence="2">Pc12g09840 protein</fullName>
    </submittedName>
</protein>
<dbReference type="OrthoDB" id="5396420at2759"/>